<evidence type="ECO:0000256" key="3">
    <source>
        <dbReference type="ARBA" id="ARBA00023163"/>
    </source>
</evidence>
<evidence type="ECO:0000256" key="2">
    <source>
        <dbReference type="ARBA" id="ARBA00023125"/>
    </source>
</evidence>
<dbReference type="Pfam" id="PF00196">
    <property type="entry name" value="GerE"/>
    <property type="match status" value="1"/>
</dbReference>
<keyword evidence="1" id="KW-0805">Transcription regulation</keyword>
<dbReference type="InterPro" id="IPR039420">
    <property type="entry name" value="WalR-like"/>
</dbReference>
<dbReference type="EMBL" id="RHHS01000048">
    <property type="protein sequence ID" value="RNB53503.1"/>
    <property type="molecule type" value="Genomic_DNA"/>
</dbReference>
<evidence type="ECO:0000256" key="1">
    <source>
        <dbReference type="ARBA" id="ARBA00023015"/>
    </source>
</evidence>
<keyword evidence="3" id="KW-0804">Transcription</keyword>
<organism evidence="5 6">
    <name type="scientific">Brevibacillus gelatini</name>
    <dbReference type="NCBI Taxonomy" id="1655277"/>
    <lineage>
        <taxon>Bacteria</taxon>
        <taxon>Bacillati</taxon>
        <taxon>Bacillota</taxon>
        <taxon>Bacilli</taxon>
        <taxon>Bacillales</taxon>
        <taxon>Paenibacillaceae</taxon>
        <taxon>Brevibacillus</taxon>
    </lineage>
</organism>
<dbReference type="Gene3D" id="1.10.10.10">
    <property type="entry name" value="Winged helix-like DNA-binding domain superfamily/Winged helix DNA-binding domain"/>
    <property type="match status" value="1"/>
</dbReference>
<feature type="domain" description="HTH luxR-type" evidence="4">
    <location>
        <begin position="1"/>
        <end position="64"/>
    </location>
</feature>
<dbReference type="SUPFAM" id="SSF46894">
    <property type="entry name" value="C-terminal effector domain of the bipartite response regulators"/>
    <property type="match status" value="1"/>
</dbReference>
<dbReference type="PRINTS" id="PR00038">
    <property type="entry name" value="HTHLUXR"/>
</dbReference>
<dbReference type="InterPro" id="IPR016032">
    <property type="entry name" value="Sig_transdc_resp-reg_C-effctor"/>
</dbReference>
<keyword evidence="2 5" id="KW-0238">DNA-binding</keyword>
<dbReference type="GO" id="GO:0003677">
    <property type="term" value="F:DNA binding"/>
    <property type="evidence" value="ECO:0007669"/>
    <property type="project" value="UniProtKB-KW"/>
</dbReference>
<dbReference type="RefSeq" id="WP_122906382.1">
    <property type="nucleotide sequence ID" value="NZ_CP154342.1"/>
</dbReference>
<dbReference type="SMART" id="SM00421">
    <property type="entry name" value="HTH_LUXR"/>
    <property type="match status" value="1"/>
</dbReference>
<keyword evidence="6" id="KW-1185">Reference proteome</keyword>
<name>A0A3M8AQZ9_9BACL</name>
<sequence length="66" mass="7483">MKSHSLKERELQILKCLTQGLRYKEISQKLSLSEGTVRNYISSIYAKLGVQSRDEATAFAKEHGIV</sequence>
<dbReference type="PROSITE" id="PS50043">
    <property type="entry name" value="HTH_LUXR_2"/>
    <property type="match status" value="1"/>
</dbReference>
<dbReference type="Proteomes" id="UP000268829">
    <property type="component" value="Unassembled WGS sequence"/>
</dbReference>
<dbReference type="PANTHER" id="PTHR43214">
    <property type="entry name" value="TWO-COMPONENT RESPONSE REGULATOR"/>
    <property type="match status" value="1"/>
</dbReference>
<dbReference type="InterPro" id="IPR000792">
    <property type="entry name" value="Tscrpt_reg_LuxR_C"/>
</dbReference>
<evidence type="ECO:0000259" key="4">
    <source>
        <dbReference type="PROSITE" id="PS50043"/>
    </source>
</evidence>
<dbReference type="OrthoDB" id="9780153at2"/>
<dbReference type="InterPro" id="IPR036388">
    <property type="entry name" value="WH-like_DNA-bd_sf"/>
</dbReference>
<accession>A0A3M8AQZ9</accession>
<comment type="caution">
    <text evidence="5">The sequence shown here is derived from an EMBL/GenBank/DDBJ whole genome shotgun (WGS) entry which is preliminary data.</text>
</comment>
<proteinExistence type="predicted"/>
<dbReference type="PANTHER" id="PTHR43214:SF24">
    <property type="entry name" value="TRANSCRIPTIONAL REGULATORY PROTEIN NARL-RELATED"/>
    <property type="match status" value="1"/>
</dbReference>
<gene>
    <name evidence="5" type="ORF">EDM57_19605</name>
</gene>
<dbReference type="CDD" id="cd06170">
    <property type="entry name" value="LuxR_C_like"/>
    <property type="match status" value="1"/>
</dbReference>
<evidence type="ECO:0000313" key="5">
    <source>
        <dbReference type="EMBL" id="RNB53503.1"/>
    </source>
</evidence>
<dbReference type="AlphaFoldDB" id="A0A3M8AQZ9"/>
<dbReference type="GO" id="GO:0006355">
    <property type="term" value="P:regulation of DNA-templated transcription"/>
    <property type="evidence" value="ECO:0007669"/>
    <property type="project" value="InterPro"/>
</dbReference>
<protein>
    <submittedName>
        <fullName evidence="5">DNA-binding response regulator</fullName>
    </submittedName>
</protein>
<reference evidence="5 6" key="1">
    <citation type="submission" date="2018-10" db="EMBL/GenBank/DDBJ databases">
        <title>Phylogenomics of Brevibacillus.</title>
        <authorList>
            <person name="Dunlap C."/>
        </authorList>
    </citation>
    <scope>NUCLEOTIDE SEQUENCE [LARGE SCALE GENOMIC DNA]</scope>
    <source>
        <strain evidence="5 6">DSM 100115</strain>
    </source>
</reference>
<dbReference type="PROSITE" id="PS00622">
    <property type="entry name" value="HTH_LUXR_1"/>
    <property type="match status" value="1"/>
</dbReference>
<evidence type="ECO:0000313" key="6">
    <source>
        <dbReference type="Proteomes" id="UP000268829"/>
    </source>
</evidence>